<dbReference type="GO" id="GO:0006886">
    <property type="term" value="P:intracellular protein transport"/>
    <property type="evidence" value="ECO:0007669"/>
    <property type="project" value="InterPro"/>
</dbReference>
<dbReference type="EMBL" id="JANJYI010000009">
    <property type="protein sequence ID" value="KAK2634900.1"/>
    <property type="molecule type" value="Genomic_DNA"/>
</dbReference>
<dbReference type="PANTHER" id="PTHR10639:SF38">
    <property type="entry name" value="CLATHRIN LIGHT CHAIN 2"/>
    <property type="match status" value="1"/>
</dbReference>
<dbReference type="PANTHER" id="PTHR10639">
    <property type="entry name" value="CLATHRIN LIGHT CHAIN"/>
    <property type="match status" value="1"/>
</dbReference>
<keyword evidence="9" id="KW-1185">Reference proteome</keyword>
<protein>
    <recommendedName>
        <fullName evidence="7">Clathrin light chain</fullName>
    </recommendedName>
</protein>
<accession>A0AAD9TG64</accession>
<organism evidence="8 9">
    <name type="scientific">Dipteronia dyeriana</name>
    <dbReference type="NCBI Taxonomy" id="168575"/>
    <lineage>
        <taxon>Eukaryota</taxon>
        <taxon>Viridiplantae</taxon>
        <taxon>Streptophyta</taxon>
        <taxon>Embryophyta</taxon>
        <taxon>Tracheophyta</taxon>
        <taxon>Spermatophyta</taxon>
        <taxon>Magnoliopsida</taxon>
        <taxon>eudicotyledons</taxon>
        <taxon>Gunneridae</taxon>
        <taxon>Pentapetalae</taxon>
        <taxon>rosids</taxon>
        <taxon>malvids</taxon>
        <taxon>Sapindales</taxon>
        <taxon>Sapindaceae</taxon>
        <taxon>Hippocastanoideae</taxon>
        <taxon>Acereae</taxon>
        <taxon>Dipteronia</taxon>
    </lineage>
</organism>
<dbReference type="Proteomes" id="UP001280121">
    <property type="component" value="Unassembled WGS sequence"/>
</dbReference>
<gene>
    <name evidence="8" type="ORF">Ddye_029692</name>
</gene>
<reference evidence="8" key="1">
    <citation type="journal article" date="2023" name="Plant J.">
        <title>Genome sequences and population genomics provide insights into the demographic history, inbreeding, and mutation load of two 'living fossil' tree species of Dipteronia.</title>
        <authorList>
            <person name="Feng Y."/>
            <person name="Comes H.P."/>
            <person name="Chen J."/>
            <person name="Zhu S."/>
            <person name="Lu R."/>
            <person name="Zhang X."/>
            <person name="Li P."/>
            <person name="Qiu J."/>
            <person name="Olsen K.M."/>
            <person name="Qiu Y."/>
        </authorList>
    </citation>
    <scope>NUCLEOTIDE SEQUENCE</scope>
    <source>
        <strain evidence="8">KIB01</strain>
    </source>
</reference>
<evidence type="ECO:0000256" key="7">
    <source>
        <dbReference type="RuleBase" id="RU363137"/>
    </source>
</evidence>
<keyword evidence="6 7" id="KW-0968">Cytoplasmic vesicle</keyword>
<sequence>MSTLAHSVESSFDDDTADHVFLSQSDGPITEWTRGNAIRLEEKEKKERTTLSQIIKQAHEYKDEFYRKRVVTCHNNKLTDREREVLFVANQNKFYDEADKNYWKAIAELLPDEVLTIEKRKVKKDREKKPSIVVIQGPKPDTPKIEARCTYHLNSTPAAPALSKVAKTFDVAATSQAAVDATPTEVVSAGL</sequence>
<keyword evidence="5 7" id="KW-0168">Coated pit</keyword>
<dbReference type="GO" id="GO:0005198">
    <property type="term" value="F:structural molecule activity"/>
    <property type="evidence" value="ECO:0007669"/>
    <property type="project" value="InterPro"/>
</dbReference>
<evidence type="ECO:0000313" key="9">
    <source>
        <dbReference type="Proteomes" id="UP001280121"/>
    </source>
</evidence>
<comment type="caution">
    <text evidence="8">The sequence shown here is derived from an EMBL/GenBank/DDBJ whole genome shotgun (WGS) entry which is preliminary data.</text>
</comment>
<comment type="function">
    <text evidence="1 7">Clathrin is the major protein of the polyhedral coat of coated pits and vesicles.</text>
</comment>
<evidence type="ECO:0000256" key="6">
    <source>
        <dbReference type="ARBA" id="ARBA00023329"/>
    </source>
</evidence>
<evidence type="ECO:0000256" key="2">
    <source>
        <dbReference type="ARBA" id="ARBA00004180"/>
    </source>
</evidence>
<comment type="similarity">
    <text evidence="3 7">Belongs to the clathrin light chain family.</text>
</comment>
<evidence type="ECO:0000256" key="4">
    <source>
        <dbReference type="ARBA" id="ARBA00023136"/>
    </source>
</evidence>
<comment type="subcellular location">
    <subcellularLocation>
        <location evidence="2 7">Cytoplasmic vesicle membrane</location>
        <topology evidence="2 7">Peripheral membrane protein</topology>
        <orientation evidence="2 7">Cytoplasmic side</orientation>
    </subcellularLocation>
    <subcellularLocation>
        <location evidence="7">Membrane</location>
        <location evidence="7">Coated pit</location>
        <topology evidence="7">Peripheral membrane protein</topology>
        <orientation evidence="7">Cytoplasmic side</orientation>
    </subcellularLocation>
    <text evidence="7">Cytoplasmic face of coated pits and vesicles.</text>
</comment>
<proteinExistence type="inferred from homology"/>
<dbReference type="InterPro" id="IPR000996">
    <property type="entry name" value="Clathrin_L-chain"/>
</dbReference>
<name>A0AAD9TG64_9ROSI</name>
<dbReference type="AlphaFoldDB" id="A0AAD9TG64"/>
<evidence type="ECO:0000256" key="1">
    <source>
        <dbReference type="ARBA" id="ARBA00003913"/>
    </source>
</evidence>
<keyword evidence="4 7" id="KW-0472">Membrane</keyword>
<dbReference type="GO" id="GO:0072583">
    <property type="term" value="P:clathrin-dependent endocytosis"/>
    <property type="evidence" value="ECO:0007669"/>
    <property type="project" value="TreeGrafter"/>
</dbReference>
<dbReference type="GO" id="GO:0032050">
    <property type="term" value="F:clathrin heavy chain binding"/>
    <property type="evidence" value="ECO:0007669"/>
    <property type="project" value="TreeGrafter"/>
</dbReference>
<evidence type="ECO:0000313" key="8">
    <source>
        <dbReference type="EMBL" id="KAK2634900.1"/>
    </source>
</evidence>
<dbReference type="Pfam" id="PF01086">
    <property type="entry name" value="Clathrin_lg_ch"/>
    <property type="match status" value="1"/>
</dbReference>
<dbReference type="GO" id="GO:0030132">
    <property type="term" value="C:clathrin coat of coated pit"/>
    <property type="evidence" value="ECO:0007669"/>
    <property type="project" value="InterPro"/>
</dbReference>
<evidence type="ECO:0000256" key="5">
    <source>
        <dbReference type="ARBA" id="ARBA00023176"/>
    </source>
</evidence>
<evidence type="ECO:0000256" key="3">
    <source>
        <dbReference type="ARBA" id="ARBA00005263"/>
    </source>
</evidence>
<dbReference type="GO" id="GO:0030130">
    <property type="term" value="C:clathrin coat of trans-Golgi network vesicle"/>
    <property type="evidence" value="ECO:0007669"/>
    <property type="project" value="InterPro"/>
</dbReference>